<evidence type="ECO:0000313" key="1">
    <source>
        <dbReference type="EMBL" id="PYE50531.1"/>
    </source>
</evidence>
<keyword evidence="2" id="KW-1185">Reference proteome</keyword>
<reference evidence="1 2" key="1">
    <citation type="submission" date="2018-06" db="EMBL/GenBank/DDBJ databases">
        <title>Genomic Encyclopedia of Type Strains, Phase IV (KMG-IV): sequencing the most valuable type-strain genomes for metagenomic binning, comparative biology and taxonomic classification.</title>
        <authorList>
            <person name="Goeker M."/>
        </authorList>
    </citation>
    <scope>NUCLEOTIDE SEQUENCE [LARGE SCALE GENOMIC DNA]</scope>
    <source>
        <strain evidence="1 2">DSM 18048</strain>
    </source>
</reference>
<dbReference type="Proteomes" id="UP000248326">
    <property type="component" value="Unassembled WGS sequence"/>
</dbReference>
<accession>A0A318S720</accession>
<evidence type="ECO:0000313" key="2">
    <source>
        <dbReference type="Proteomes" id="UP000248326"/>
    </source>
</evidence>
<dbReference type="EMBL" id="QJSX01000017">
    <property type="protein sequence ID" value="PYE50531.1"/>
    <property type="molecule type" value="Genomic_DNA"/>
</dbReference>
<comment type="caution">
    <text evidence="1">The sequence shown here is derived from an EMBL/GenBank/DDBJ whole genome shotgun (WGS) entry which is preliminary data.</text>
</comment>
<protein>
    <recommendedName>
        <fullName evidence="3">Carboxypeptidase family protein</fullName>
    </recommendedName>
</protein>
<dbReference type="AlphaFoldDB" id="A0A318S720"/>
<dbReference type="OrthoDB" id="58998at2"/>
<name>A0A318S720_9DEIO</name>
<proteinExistence type="predicted"/>
<dbReference type="RefSeq" id="WP_110888295.1">
    <property type="nucleotide sequence ID" value="NZ_QJSX01000017.1"/>
</dbReference>
<dbReference type="Gene3D" id="2.60.40.1120">
    <property type="entry name" value="Carboxypeptidase-like, regulatory domain"/>
    <property type="match status" value="1"/>
</dbReference>
<gene>
    <name evidence="1" type="ORF">DES52_11749</name>
</gene>
<sequence>MNMHDLTSTKASLLLSGLLVLGVGEAGTSKPTPFTMTGVVRMSTGQPIQGVDVYADNTLHYNMNAVGTTDKQGRYTITLPKNEIGTWRGGARLSREYHGTVYEFQLVPGDRSEFATRIGAVRDFTWQLTGKRPDGGYYGGTLWMYGAVNAPGFDLSRVEVTLTPVGAIIDGSPGKVVKGFLVGSQLRDIPIGRYKVSARYVPENGAPQTVLIGARNPSNYELSMTSDFRRSNTIGDVLEFTVRLGEKPTTSKSDAMYVSGELRADVDVKGAVVTVCVMKGDECDVATKRTTTITSSGTSAPYRLDDLQENARYRLSAWKDSNGDGRMNAGDLFGVYGADVPGTTVTAPNMFTSISLAPWR</sequence>
<organism evidence="1 2">
    <name type="scientific">Deinococcus yavapaiensis KR-236</name>
    <dbReference type="NCBI Taxonomy" id="694435"/>
    <lineage>
        <taxon>Bacteria</taxon>
        <taxon>Thermotogati</taxon>
        <taxon>Deinococcota</taxon>
        <taxon>Deinococci</taxon>
        <taxon>Deinococcales</taxon>
        <taxon>Deinococcaceae</taxon>
        <taxon>Deinococcus</taxon>
    </lineage>
</organism>
<dbReference type="InterPro" id="IPR008969">
    <property type="entry name" value="CarboxyPept-like_regulatory"/>
</dbReference>
<evidence type="ECO:0008006" key="3">
    <source>
        <dbReference type="Google" id="ProtNLM"/>
    </source>
</evidence>
<dbReference type="SUPFAM" id="SSF49464">
    <property type="entry name" value="Carboxypeptidase regulatory domain-like"/>
    <property type="match status" value="1"/>
</dbReference>